<sequence length="448" mass="49039">MAFQFSVHPASSSSSGPSSPTESISSLPSVSSSYFFSSAAPSPPHPPVDIAHTHRLIIPSLALPEPLHVPSPYGKTLGDLRLLILTDPSTDDVTDALFRDNEDIVDVTSWEAKEYGNLIHASTDWIEHTDRHGLHKFEPARNVEIVKLSATAAPDDLSTLIHAPFNTLSEILDPHHPPSAALANLIASPWTPLYTALVVCSNSDEASSSKYNALIDILAPHIPIIVLPHLSSSSHSRLHTSSFRPSSSFALREGLFRSPETLSTLRYEAADRFLRWREVERSVKGIREYAVEDIRLSSLLTRHTSDVNPEGNAGIKWDKAKWEAEWEHRLSEDVASLRRGTITNRPHSQPSTPSCTGPYFDPLPVSSLFVLSLSTLYDSFFTPARKRLVNAFSVCRKSLSSSFAPDQSATPSPYAARSVPSLLADPQVRMAMVGSLCIGIGIGLFIRP</sequence>
<evidence type="ECO:0000313" key="2">
    <source>
        <dbReference type="Proteomes" id="UP000790377"/>
    </source>
</evidence>
<protein>
    <submittedName>
        <fullName evidence="1">Uncharacterized protein</fullName>
    </submittedName>
</protein>
<evidence type="ECO:0000313" key="1">
    <source>
        <dbReference type="EMBL" id="KAH7910393.1"/>
    </source>
</evidence>
<gene>
    <name evidence="1" type="ORF">BJ138DRAFT_1153003</name>
</gene>
<name>A0ACB8ACI9_9AGAM</name>
<accession>A0ACB8ACI9</accession>
<comment type="caution">
    <text evidence="1">The sequence shown here is derived from an EMBL/GenBank/DDBJ whole genome shotgun (WGS) entry which is preliminary data.</text>
</comment>
<reference evidence="1" key="1">
    <citation type="journal article" date="2021" name="New Phytol.">
        <title>Evolutionary innovations through gain and loss of genes in the ectomycorrhizal Boletales.</title>
        <authorList>
            <person name="Wu G."/>
            <person name="Miyauchi S."/>
            <person name="Morin E."/>
            <person name="Kuo A."/>
            <person name="Drula E."/>
            <person name="Varga T."/>
            <person name="Kohler A."/>
            <person name="Feng B."/>
            <person name="Cao Y."/>
            <person name="Lipzen A."/>
            <person name="Daum C."/>
            <person name="Hundley H."/>
            <person name="Pangilinan J."/>
            <person name="Johnson J."/>
            <person name="Barry K."/>
            <person name="LaButti K."/>
            <person name="Ng V."/>
            <person name="Ahrendt S."/>
            <person name="Min B."/>
            <person name="Choi I.G."/>
            <person name="Park H."/>
            <person name="Plett J.M."/>
            <person name="Magnuson J."/>
            <person name="Spatafora J.W."/>
            <person name="Nagy L.G."/>
            <person name="Henrissat B."/>
            <person name="Grigoriev I.V."/>
            <person name="Yang Z.L."/>
            <person name="Xu J."/>
            <person name="Martin F.M."/>
        </authorList>
    </citation>
    <scope>NUCLEOTIDE SEQUENCE</scope>
    <source>
        <strain evidence="1">ATCC 28755</strain>
    </source>
</reference>
<organism evidence="1 2">
    <name type="scientific">Hygrophoropsis aurantiaca</name>
    <dbReference type="NCBI Taxonomy" id="72124"/>
    <lineage>
        <taxon>Eukaryota</taxon>
        <taxon>Fungi</taxon>
        <taxon>Dikarya</taxon>
        <taxon>Basidiomycota</taxon>
        <taxon>Agaricomycotina</taxon>
        <taxon>Agaricomycetes</taxon>
        <taxon>Agaricomycetidae</taxon>
        <taxon>Boletales</taxon>
        <taxon>Coniophorineae</taxon>
        <taxon>Hygrophoropsidaceae</taxon>
        <taxon>Hygrophoropsis</taxon>
    </lineage>
</organism>
<proteinExistence type="predicted"/>
<dbReference type="Proteomes" id="UP000790377">
    <property type="component" value="Unassembled WGS sequence"/>
</dbReference>
<dbReference type="EMBL" id="MU267715">
    <property type="protein sequence ID" value="KAH7910393.1"/>
    <property type="molecule type" value="Genomic_DNA"/>
</dbReference>
<keyword evidence="2" id="KW-1185">Reference proteome</keyword>